<keyword evidence="3" id="KW-1185">Reference proteome</keyword>
<sequence length="180" mass="18055">MKKLSFLALLAIASFASTANAQTSAATTTNAGAVLLKAMTLSQTAPLHFGSNVLVTNAGGTVVLPSNSSTRTYTGGVATSAATPTATNAAYNVTGTALETYALTLPTTTTVTHTTVASGVYQMDITDMKARFNGAGSDAVTSTLSSSGTDSFTLGGTLTVQASQIGGVYAGTFNVSIDYN</sequence>
<evidence type="ECO:0000313" key="3">
    <source>
        <dbReference type="Proteomes" id="UP000244527"/>
    </source>
</evidence>
<reference evidence="2 3" key="1">
    <citation type="submission" date="2017-04" db="EMBL/GenBank/DDBJ databases">
        <title>Compelte genome sequence of WV33.</title>
        <authorList>
            <person name="Lee P.C."/>
        </authorList>
    </citation>
    <scope>NUCLEOTIDE SEQUENCE [LARGE SCALE GENOMIC DNA]</scope>
    <source>
        <strain evidence="2 3">WV33</strain>
    </source>
</reference>
<dbReference type="AlphaFoldDB" id="A0A2S1L9N3"/>
<gene>
    <name evidence="2" type="ORF">FFWV33_02510</name>
</gene>
<name>A0A2S1L9N3_9FLAO</name>
<evidence type="ECO:0000313" key="2">
    <source>
        <dbReference type="EMBL" id="AWG20480.1"/>
    </source>
</evidence>
<dbReference type="KEGG" id="ffa:FFWV33_02510"/>
<feature type="signal peptide" evidence="1">
    <location>
        <begin position="1"/>
        <end position="21"/>
    </location>
</feature>
<dbReference type="RefSeq" id="WP_108739442.1">
    <property type="nucleotide sequence ID" value="NZ_CP020918.1"/>
</dbReference>
<proteinExistence type="predicted"/>
<evidence type="ECO:0008006" key="4">
    <source>
        <dbReference type="Google" id="ProtNLM"/>
    </source>
</evidence>
<keyword evidence="1" id="KW-0732">Signal</keyword>
<accession>A0A2S1L9N3</accession>
<evidence type="ECO:0000256" key="1">
    <source>
        <dbReference type="SAM" id="SignalP"/>
    </source>
</evidence>
<dbReference type="InterPro" id="IPR025514">
    <property type="entry name" value="DUF4402"/>
</dbReference>
<dbReference type="OrthoDB" id="1377492at2"/>
<dbReference type="Proteomes" id="UP000244527">
    <property type="component" value="Chromosome"/>
</dbReference>
<protein>
    <recommendedName>
        <fullName evidence="4">DUF4402 domain-containing protein</fullName>
    </recommendedName>
</protein>
<feature type="chain" id="PRO_5015670162" description="DUF4402 domain-containing protein" evidence="1">
    <location>
        <begin position="22"/>
        <end position="180"/>
    </location>
</feature>
<organism evidence="2 3">
    <name type="scientific">Flavobacterium faecale</name>
    <dbReference type="NCBI Taxonomy" id="1355330"/>
    <lineage>
        <taxon>Bacteria</taxon>
        <taxon>Pseudomonadati</taxon>
        <taxon>Bacteroidota</taxon>
        <taxon>Flavobacteriia</taxon>
        <taxon>Flavobacteriales</taxon>
        <taxon>Flavobacteriaceae</taxon>
        <taxon>Flavobacterium</taxon>
    </lineage>
</organism>
<dbReference type="Pfam" id="PF14352">
    <property type="entry name" value="DUF4402"/>
    <property type="match status" value="1"/>
</dbReference>
<dbReference type="EMBL" id="CP020918">
    <property type="protein sequence ID" value="AWG20480.1"/>
    <property type="molecule type" value="Genomic_DNA"/>
</dbReference>